<evidence type="ECO:0000313" key="3">
    <source>
        <dbReference type="Proteomes" id="UP000282741"/>
    </source>
</evidence>
<dbReference type="GO" id="GO:0016747">
    <property type="term" value="F:acyltransferase activity, transferring groups other than amino-acyl groups"/>
    <property type="evidence" value="ECO:0007669"/>
    <property type="project" value="InterPro"/>
</dbReference>
<dbReference type="PANTHER" id="PTHR43792:SF1">
    <property type="entry name" value="N-ACETYLTRANSFERASE DOMAIN-CONTAINING PROTEIN"/>
    <property type="match status" value="1"/>
</dbReference>
<evidence type="ECO:0000313" key="2">
    <source>
        <dbReference type="EMBL" id="AZW19058.1"/>
    </source>
</evidence>
<name>A0AAN1S0U5_9BORD</name>
<dbReference type="SUPFAM" id="SSF55729">
    <property type="entry name" value="Acyl-CoA N-acyltransferases (Nat)"/>
    <property type="match status" value="1"/>
</dbReference>
<feature type="domain" description="N-acetyltransferase" evidence="1">
    <location>
        <begin position="3"/>
        <end position="163"/>
    </location>
</feature>
<dbReference type="PROSITE" id="PS51186">
    <property type="entry name" value="GNAT"/>
    <property type="match status" value="1"/>
</dbReference>
<dbReference type="InterPro" id="IPR000182">
    <property type="entry name" value="GNAT_dom"/>
</dbReference>
<dbReference type="EMBL" id="CP024172">
    <property type="protein sequence ID" value="AZW19058.1"/>
    <property type="molecule type" value="Genomic_DNA"/>
</dbReference>
<dbReference type="Pfam" id="PF13302">
    <property type="entry name" value="Acetyltransf_3"/>
    <property type="match status" value="1"/>
</dbReference>
<dbReference type="Proteomes" id="UP000282741">
    <property type="component" value="Chromosome"/>
</dbReference>
<dbReference type="AlphaFoldDB" id="A0AAN1S0U5"/>
<dbReference type="InterPro" id="IPR016181">
    <property type="entry name" value="Acyl_CoA_acyltransferase"/>
</dbReference>
<reference evidence="3" key="1">
    <citation type="submission" date="2017-10" db="EMBL/GenBank/DDBJ databases">
        <title>Whole genome sequencing of various Bordetella species.</title>
        <authorList>
            <person name="Weigand M.R."/>
            <person name="Loparev V."/>
            <person name="Peng Y."/>
            <person name="Bowden K.E."/>
            <person name="Tondella M.L."/>
            <person name="Williams M.M."/>
        </authorList>
    </citation>
    <scope>NUCLEOTIDE SEQUENCE [LARGE SCALE GENOMIC DNA]</scope>
    <source>
        <strain evidence="3">H720</strain>
    </source>
</reference>
<evidence type="ECO:0000259" key="1">
    <source>
        <dbReference type="PROSITE" id="PS51186"/>
    </source>
</evidence>
<organism evidence="2 3">
    <name type="scientific">Bordetella hinzii</name>
    <dbReference type="NCBI Taxonomy" id="103855"/>
    <lineage>
        <taxon>Bacteria</taxon>
        <taxon>Pseudomonadati</taxon>
        <taxon>Pseudomonadota</taxon>
        <taxon>Betaproteobacteria</taxon>
        <taxon>Burkholderiales</taxon>
        <taxon>Alcaligenaceae</taxon>
        <taxon>Bordetella</taxon>
    </lineage>
</organism>
<dbReference type="PANTHER" id="PTHR43792">
    <property type="entry name" value="GNAT FAMILY, PUTATIVE (AFU_ORTHOLOGUE AFUA_3G00765)-RELATED-RELATED"/>
    <property type="match status" value="1"/>
</dbReference>
<dbReference type="RefSeq" id="WP_048940049.1">
    <property type="nucleotide sequence ID" value="NZ_CP012077.1"/>
</dbReference>
<dbReference type="Gene3D" id="3.40.630.30">
    <property type="match status" value="1"/>
</dbReference>
<dbReference type="InterPro" id="IPR051531">
    <property type="entry name" value="N-acetyltransferase"/>
</dbReference>
<protein>
    <submittedName>
        <fullName evidence="2">N-acetyltransferase</fullName>
    </submittedName>
</protein>
<dbReference type="CDD" id="cd04301">
    <property type="entry name" value="NAT_SF"/>
    <property type="match status" value="1"/>
</dbReference>
<sequence length="176" mass="19914">MEFMLEKFGPQDFDDYFRLVSDPKVMAMISERGIPADEARRDYADLLANNDIHPDMGQFRILQRKTSHFIGLAKLAVSAENRETAELGYMLLPEYWGQGIGGRIASMLVTRAEAQPDIRSLFAIIDPANLPSRKILINNGFVSREFKDFDGLPGEILERHCKPASGNRASQMRQTH</sequence>
<gene>
    <name evidence="2" type="ORF">CS347_20990</name>
</gene>
<proteinExistence type="predicted"/>
<accession>A0AAN1S0U5</accession>